<dbReference type="Proteomes" id="UP000244334">
    <property type="component" value="Unassembled WGS sequence"/>
</dbReference>
<dbReference type="GO" id="GO:0016301">
    <property type="term" value="F:kinase activity"/>
    <property type="evidence" value="ECO:0007669"/>
    <property type="project" value="UniProtKB-KW"/>
</dbReference>
<gene>
    <name evidence="1" type="ORF">ACZ87_02757</name>
</gene>
<dbReference type="EMBL" id="LJAM02000348">
    <property type="protein sequence ID" value="RAP70438.1"/>
    <property type="molecule type" value="Genomic_DNA"/>
</dbReference>
<protein>
    <submittedName>
        <fullName evidence="1">Manno(Fructo)kinase</fullName>
    </submittedName>
</protein>
<evidence type="ECO:0000313" key="1">
    <source>
        <dbReference type="EMBL" id="RAP70438.1"/>
    </source>
</evidence>
<dbReference type="AlphaFoldDB" id="A0A328TJ03"/>
<comment type="caution">
    <text evidence="1">The sequence shown here is derived from an EMBL/GenBank/DDBJ whole genome shotgun (WGS) entry which is preliminary data.</text>
</comment>
<sequence length="44" mass="4904">MSAYKTVPQLVKNWGFGGEFATPIRRAVHGDSSSVRDAAWLWPL</sequence>
<reference evidence="1" key="1">
    <citation type="submission" date="2018-04" db="EMBL/GenBank/DDBJ databases">
        <title>Genomes of the Obligate Erwinia dacicola and Facultative Enterobacter sp. OLF Endosymbionts of the Olive Fruit fly, Bactrocera oleae.</title>
        <authorList>
            <person name="Estes A.M."/>
            <person name="Hearn D.J."/>
            <person name="Agarwal S."/>
            <person name="Pierson E.A."/>
            <person name="Dunning-Hotopp J.C."/>
        </authorList>
    </citation>
    <scope>NUCLEOTIDE SEQUENCE [LARGE SCALE GENOMIC DNA]</scope>
    <source>
        <strain evidence="1">Oroville</strain>
    </source>
</reference>
<proteinExistence type="predicted"/>
<organism evidence="1 2">
    <name type="scientific">Candidatus Erwinia dacicola</name>
    <dbReference type="NCBI Taxonomy" id="252393"/>
    <lineage>
        <taxon>Bacteria</taxon>
        <taxon>Pseudomonadati</taxon>
        <taxon>Pseudomonadota</taxon>
        <taxon>Gammaproteobacteria</taxon>
        <taxon>Enterobacterales</taxon>
        <taxon>Erwiniaceae</taxon>
        <taxon>Erwinia</taxon>
    </lineage>
</organism>
<keyword evidence="2" id="KW-1185">Reference proteome</keyword>
<accession>A0A328TJ03</accession>
<name>A0A328TJ03_9GAMM</name>
<evidence type="ECO:0000313" key="2">
    <source>
        <dbReference type="Proteomes" id="UP000244334"/>
    </source>
</evidence>